<evidence type="ECO:0000313" key="2">
    <source>
        <dbReference type="EMBL" id="CAA2985942.1"/>
    </source>
</evidence>
<keyword evidence="1" id="KW-0472">Membrane</keyword>
<feature type="transmembrane region" description="Helical" evidence="1">
    <location>
        <begin position="15"/>
        <end position="36"/>
    </location>
</feature>
<dbReference type="EMBL" id="CACTIH010003834">
    <property type="protein sequence ID" value="CAA2985942.1"/>
    <property type="molecule type" value="Genomic_DNA"/>
</dbReference>
<name>A0A8S0S3H8_OLEEU</name>
<reference evidence="2 3" key="1">
    <citation type="submission" date="2019-12" db="EMBL/GenBank/DDBJ databases">
        <authorList>
            <person name="Alioto T."/>
            <person name="Alioto T."/>
            <person name="Gomez Garrido J."/>
        </authorList>
    </citation>
    <scope>NUCLEOTIDE SEQUENCE [LARGE SCALE GENOMIC DNA]</scope>
</reference>
<accession>A0A8S0S3H8</accession>
<dbReference type="AlphaFoldDB" id="A0A8S0S3H8"/>
<protein>
    <submittedName>
        <fullName evidence="2">Uncharacterized protein</fullName>
    </submittedName>
</protein>
<keyword evidence="1" id="KW-1133">Transmembrane helix</keyword>
<sequence length="111" mass="12380">MSNTADRIFCAVDLLGGWLLLAGVTKLDLAIICLNASSCKRIRLEMDKIGVYLFSQGLSPPMRDFRLWATSFGWDGEAVDHFSVQLWLLAEVVPTDLRLMESKTNVAIFEG</sequence>
<proteinExistence type="predicted"/>
<evidence type="ECO:0000256" key="1">
    <source>
        <dbReference type="SAM" id="Phobius"/>
    </source>
</evidence>
<evidence type="ECO:0000313" key="3">
    <source>
        <dbReference type="Proteomes" id="UP000594638"/>
    </source>
</evidence>
<dbReference type="Gramene" id="OE9A048345T1">
    <property type="protein sequence ID" value="OE9A048345C1"/>
    <property type="gene ID" value="OE9A048345"/>
</dbReference>
<gene>
    <name evidence="2" type="ORF">OLEA9_A048345</name>
</gene>
<comment type="caution">
    <text evidence="2">The sequence shown here is derived from an EMBL/GenBank/DDBJ whole genome shotgun (WGS) entry which is preliminary data.</text>
</comment>
<keyword evidence="3" id="KW-1185">Reference proteome</keyword>
<dbReference type="Proteomes" id="UP000594638">
    <property type="component" value="Unassembled WGS sequence"/>
</dbReference>
<organism evidence="2 3">
    <name type="scientific">Olea europaea subsp. europaea</name>
    <dbReference type="NCBI Taxonomy" id="158383"/>
    <lineage>
        <taxon>Eukaryota</taxon>
        <taxon>Viridiplantae</taxon>
        <taxon>Streptophyta</taxon>
        <taxon>Embryophyta</taxon>
        <taxon>Tracheophyta</taxon>
        <taxon>Spermatophyta</taxon>
        <taxon>Magnoliopsida</taxon>
        <taxon>eudicotyledons</taxon>
        <taxon>Gunneridae</taxon>
        <taxon>Pentapetalae</taxon>
        <taxon>asterids</taxon>
        <taxon>lamiids</taxon>
        <taxon>Lamiales</taxon>
        <taxon>Oleaceae</taxon>
        <taxon>Oleeae</taxon>
        <taxon>Olea</taxon>
    </lineage>
</organism>
<keyword evidence="1" id="KW-0812">Transmembrane</keyword>